<feature type="transmembrane region" description="Helical" evidence="1">
    <location>
        <begin position="165"/>
        <end position="183"/>
    </location>
</feature>
<feature type="transmembrane region" description="Helical" evidence="1">
    <location>
        <begin position="137"/>
        <end position="158"/>
    </location>
</feature>
<dbReference type="InterPro" id="IPR002823">
    <property type="entry name" value="DUF112_TM"/>
</dbReference>
<keyword evidence="1" id="KW-0472">Membrane</keyword>
<dbReference type="PANTHER" id="PTHR35342:SF5">
    <property type="entry name" value="TRICARBOXYLIC TRANSPORT PROTEIN"/>
    <property type="match status" value="1"/>
</dbReference>
<reference evidence="4" key="1">
    <citation type="submission" date="2016-10" db="EMBL/GenBank/DDBJ databases">
        <authorList>
            <person name="Varghese N."/>
            <person name="Submissions S."/>
        </authorList>
    </citation>
    <scope>NUCLEOTIDE SEQUENCE [LARGE SCALE GENOMIC DNA]</scope>
    <source>
        <strain evidence="4">CGMCC 4.3147</strain>
    </source>
</reference>
<feature type="transmembrane region" description="Helical" evidence="1">
    <location>
        <begin position="314"/>
        <end position="340"/>
    </location>
</feature>
<dbReference type="Proteomes" id="UP000198662">
    <property type="component" value="Unassembled WGS sequence"/>
</dbReference>
<dbReference type="OrthoDB" id="9781349at2"/>
<sequence>MDFSSVLSGFAVAFEPQNLLFCLIGVTVGMLIGVLPGLGPAATIAILLPITYSLEPTAAVIMLAGIFYGAQYGGTITSVLLRMPGEASTVVTALDGHALARRGEAGPALGVAAIASFIGGTASILLLTFIAPALAGVALAFGPAEYTVLALIGIFLVGTLGSGSLWKSAAAAALGLLIATVGLDPLLGTPRFTFGTDQLADGIDFTIVAMGLFGVGEILYNLEHRDRPQPRVPAFGRAIPGRMHWLRSRMAILRGSVTGFVLGILPGGGATMSSLVSYAVEKRVAKDPSRFGKGAIEGVAGPESANNAAATSSFIPLLTLGIPANATMAVLFGALMLQGITPGPGLMNDHPDVFWGVVNSMYVGNLLLLALSIPLIGVFVRMLKVRPGVLAPLTVVITMLGVYSIRNNAFDMLLVVGLGLLGYGMRKLGFEPGPFVLAFVLGSLLEASFRRSMRLFGGDVTEFVQRPVSGVLVAVLVLTVVVVPLLRGVRARQSAAAARVTAE</sequence>
<name>A0A1G9IJN3_9ACTN</name>
<organism evidence="3 4">
    <name type="scientific">Glycomyces sambucus</name>
    <dbReference type="NCBI Taxonomy" id="380244"/>
    <lineage>
        <taxon>Bacteria</taxon>
        <taxon>Bacillati</taxon>
        <taxon>Actinomycetota</taxon>
        <taxon>Actinomycetes</taxon>
        <taxon>Glycomycetales</taxon>
        <taxon>Glycomycetaceae</taxon>
        <taxon>Glycomyces</taxon>
    </lineage>
</organism>
<accession>A0A1G9IJN3</accession>
<evidence type="ECO:0000313" key="3">
    <source>
        <dbReference type="EMBL" id="SDL25438.1"/>
    </source>
</evidence>
<keyword evidence="1" id="KW-1133">Transmembrane helix</keyword>
<dbReference type="STRING" id="380244.SAMN05216298_3293"/>
<feature type="transmembrane region" description="Helical" evidence="1">
    <location>
        <begin position="387"/>
        <end position="403"/>
    </location>
</feature>
<dbReference type="PANTHER" id="PTHR35342">
    <property type="entry name" value="TRICARBOXYLIC TRANSPORT PROTEIN"/>
    <property type="match status" value="1"/>
</dbReference>
<feature type="transmembrane region" description="Helical" evidence="1">
    <location>
        <begin position="360"/>
        <end position="380"/>
    </location>
</feature>
<feature type="transmembrane region" description="Helical" evidence="1">
    <location>
        <begin position="203"/>
        <end position="222"/>
    </location>
</feature>
<protein>
    <submittedName>
        <fullName evidence="3">Putative tricarboxylic transport membrane protein</fullName>
    </submittedName>
</protein>
<evidence type="ECO:0000313" key="4">
    <source>
        <dbReference type="Proteomes" id="UP000198662"/>
    </source>
</evidence>
<dbReference type="EMBL" id="FNGF01000004">
    <property type="protein sequence ID" value="SDL25438.1"/>
    <property type="molecule type" value="Genomic_DNA"/>
</dbReference>
<feature type="domain" description="DUF112" evidence="2">
    <location>
        <begin position="19"/>
        <end position="437"/>
    </location>
</feature>
<gene>
    <name evidence="3" type="ORF">SAMN05216298_3293</name>
</gene>
<keyword evidence="4" id="KW-1185">Reference proteome</keyword>
<dbReference type="AlphaFoldDB" id="A0A1G9IJN3"/>
<evidence type="ECO:0000259" key="2">
    <source>
        <dbReference type="Pfam" id="PF01970"/>
    </source>
</evidence>
<feature type="transmembrane region" description="Helical" evidence="1">
    <location>
        <begin position="108"/>
        <end position="131"/>
    </location>
</feature>
<feature type="transmembrane region" description="Helical" evidence="1">
    <location>
        <begin position="469"/>
        <end position="489"/>
    </location>
</feature>
<feature type="transmembrane region" description="Helical" evidence="1">
    <location>
        <begin position="409"/>
        <end position="425"/>
    </location>
</feature>
<dbReference type="Pfam" id="PF01970">
    <property type="entry name" value="TctA"/>
    <property type="match status" value="1"/>
</dbReference>
<proteinExistence type="predicted"/>
<dbReference type="RefSeq" id="WP_091051214.1">
    <property type="nucleotide sequence ID" value="NZ_FNGF01000004.1"/>
</dbReference>
<feature type="transmembrane region" description="Helical" evidence="1">
    <location>
        <begin position="58"/>
        <end position="81"/>
    </location>
</feature>
<feature type="transmembrane region" description="Helical" evidence="1">
    <location>
        <begin position="20"/>
        <end position="52"/>
    </location>
</feature>
<evidence type="ECO:0000256" key="1">
    <source>
        <dbReference type="SAM" id="Phobius"/>
    </source>
</evidence>
<keyword evidence="1" id="KW-0812">Transmembrane</keyword>